<dbReference type="PANTHER" id="PTHR39608">
    <property type="entry name" value="INTEGRAL MEMBRANE PROTEIN (AFU_ORTHOLOGUE AFUA_5G08640)"/>
    <property type="match status" value="1"/>
</dbReference>
<protein>
    <submittedName>
        <fullName evidence="7">Integral membrane protein</fullName>
    </submittedName>
</protein>
<dbReference type="OrthoDB" id="4074965at2759"/>
<dbReference type="GO" id="GO:0016020">
    <property type="term" value="C:membrane"/>
    <property type="evidence" value="ECO:0007669"/>
    <property type="project" value="UniProtKB-SubCell"/>
</dbReference>
<comment type="subcellular location">
    <subcellularLocation>
        <location evidence="1">Membrane</location>
        <topology evidence="1">Multi-pass membrane protein</topology>
    </subcellularLocation>
</comment>
<evidence type="ECO:0000256" key="3">
    <source>
        <dbReference type="ARBA" id="ARBA00022989"/>
    </source>
</evidence>
<comment type="caution">
    <text evidence="7">The sequence shown here is derived from an EMBL/GenBank/DDBJ whole genome shotgun (WGS) entry which is preliminary data.</text>
</comment>
<evidence type="ECO:0000256" key="2">
    <source>
        <dbReference type="ARBA" id="ARBA00022692"/>
    </source>
</evidence>
<keyword evidence="8" id="KW-1185">Reference proteome</keyword>
<gene>
    <name evidence="7" type="ORF">F5Z01DRAFT_676933</name>
</gene>
<evidence type="ECO:0000256" key="4">
    <source>
        <dbReference type="ARBA" id="ARBA00023136"/>
    </source>
</evidence>
<organism evidence="7 8">
    <name type="scientific">Emericellopsis atlantica</name>
    <dbReference type="NCBI Taxonomy" id="2614577"/>
    <lineage>
        <taxon>Eukaryota</taxon>
        <taxon>Fungi</taxon>
        <taxon>Dikarya</taxon>
        <taxon>Ascomycota</taxon>
        <taxon>Pezizomycotina</taxon>
        <taxon>Sordariomycetes</taxon>
        <taxon>Hypocreomycetidae</taxon>
        <taxon>Hypocreales</taxon>
        <taxon>Bionectriaceae</taxon>
        <taxon>Emericellopsis</taxon>
    </lineage>
</organism>
<feature type="domain" description="MARVEL" evidence="6">
    <location>
        <begin position="7"/>
        <end position="135"/>
    </location>
</feature>
<dbReference type="Proteomes" id="UP000887229">
    <property type="component" value="Unassembled WGS sequence"/>
</dbReference>
<dbReference type="GeneID" id="70296207"/>
<proteinExistence type="predicted"/>
<keyword evidence="3 5" id="KW-1133">Transmembrane helix</keyword>
<feature type="transmembrane region" description="Helical" evidence="5">
    <location>
        <begin position="43"/>
        <end position="64"/>
    </location>
</feature>
<evidence type="ECO:0000256" key="5">
    <source>
        <dbReference type="SAM" id="Phobius"/>
    </source>
</evidence>
<dbReference type="AlphaFoldDB" id="A0A9P8CN84"/>
<dbReference type="EMBL" id="MU251268">
    <property type="protein sequence ID" value="KAG9251446.1"/>
    <property type="molecule type" value="Genomic_DNA"/>
</dbReference>
<dbReference type="PANTHER" id="PTHR39608:SF1">
    <property type="entry name" value="INTEGRAL MEMBRANE PROTEIN (AFU_ORTHOLOGUE AFUA_5G08640)"/>
    <property type="match status" value="1"/>
</dbReference>
<feature type="transmembrane region" description="Helical" evidence="5">
    <location>
        <begin position="118"/>
        <end position="141"/>
    </location>
</feature>
<keyword evidence="4 5" id="KW-0472">Membrane</keyword>
<evidence type="ECO:0000313" key="8">
    <source>
        <dbReference type="Proteomes" id="UP000887229"/>
    </source>
</evidence>
<evidence type="ECO:0000256" key="1">
    <source>
        <dbReference type="ARBA" id="ARBA00004141"/>
    </source>
</evidence>
<evidence type="ECO:0000313" key="7">
    <source>
        <dbReference type="EMBL" id="KAG9251446.1"/>
    </source>
</evidence>
<keyword evidence="2 5" id="KW-0812">Transmembrane</keyword>
<dbReference type="Pfam" id="PF01284">
    <property type="entry name" value="MARVEL"/>
    <property type="match status" value="1"/>
</dbReference>
<dbReference type="InterPro" id="IPR008253">
    <property type="entry name" value="Marvel"/>
</dbReference>
<reference evidence="7" key="1">
    <citation type="journal article" date="2021" name="IMA Fungus">
        <title>Genomic characterization of three marine fungi, including Emericellopsis atlantica sp. nov. with signatures of a generalist lifestyle and marine biomass degradation.</title>
        <authorList>
            <person name="Hagestad O.C."/>
            <person name="Hou L."/>
            <person name="Andersen J.H."/>
            <person name="Hansen E.H."/>
            <person name="Altermark B."/>
            <person name="Li C."/>
            <person name="Kuhnert E."/>
            <person name="Cox R.J."/>
            <person name="Crous P.W."/>
            <person name="Spatafora J.W."/>
            <person name="Lail K."/>
            <person name="Amirebrahimi M."/>
            <person name="Lipzen A."/>
            <person name="Pangilinan J."/>
            <person name="Andreopoulos W."/>
            <person name="Hayes R.D."/>
            <person name="Ng V."/>
            <person name="Grigoriev I.V."/>
            <person name="Jackson S.A."/>
            <person name="Sutton T.D.S."/>
            <person name="Dobson A.D.W."/>
            <person name="Rama T."/>
        </authorList>
    </citation>
    <scope>NUCLEOTIDE SEQUENCE</scope>
    <source>
        <strain evidence="7">TS7</strain>
    </source>
</reference>
<accession>A0A9P8CN84</accession>
<evidence type="ECO:0000259" key="6">
    <source>
        <dbReference type="Pfam" id="PF01284"/>
    </source>
</evidence>
<dbReference type="RefSeq" id="XP_046115370.1">
    <property type="nucleotide sequence ID" value="XM_046265304.1"/>
</dbReference>
<sequence>MALDRIVSLVLRAAELAFAAIVAGINGHFLHQSSGSSWALGRYIYTEVISGLSIFLALIWLVPFSYTFTHWPIDIIISLCWWAAFGLLVDELNSSVCGGAFYWGNITFRDDPCGRFKAIIAFAFLSALLWLVSALIGLFWVRNREARAARVDGTRRRRWGRRSHV</sequence>
<name>A0A9P8CN84_9HYPO</name>